<dbReference type="KEGG" id="gsb:GSUB_12765"/>
<dbReference type="Gene3D" id="3.40.1280.10">
    <property type="match status" value="1"/>
</dbReference>
<dbReference type="GO" id="GO:0006396">
    <property type="term" value="P:RNA processing"/>
    <property type="evidence" value="ECO:0007669"/>
    <property type="project" value="InterPro"/>
</dbReference>
<evidence type="ECO:0000256" key="3">
    <source>
        <dbReference type="ARBA" id="ARBA00022679"/>
    </source>
</evidence>
<keyword evidence="2 5" id="KW-0489">Methyltransferase</keyword>
<dbReference type="STRING" id="483547.GSUB_12765"/>
<reference evidence="5 6" key="1">
    <citation type="journal article" date="2015" name="Genome Announc.">
        <title>Genomes of Geoalkalibacter ferrihydriticus Z-0531T and Geoalkalibacter subterraneus Red1T, Two Haloalkaliphilic Metal-Reducing Deltaproteobacteria.</title>
        <authorList>
            <person name="Badalamenti J.P."/>
            <person name="Krajmalnik-Brown R."/>
            <person name="Torres C.I."/>
            <person name="Bond D.R."/>
        </authorList>
    </citation>
    <scope>NUCLEOTIDE SEQUENCE [LARGE SCALE GENOMIC DNA]</scope>
    <source>
        <strain evidence="5 6">Red1</strain>
    </source>
</reference>
<dbReference type="Pfam" id="PF00588">
    <property type="entry name" value="SpoU_methylase"/>
    <property type="match status" value="1"/>
</dbReference>
<evidence type="ECO:0000313" key="5">
    <source>
        <dbReference type="EMBL" id="AJF07257.1"/>
    </source>
</evidence>
<dbReference type="InterPro" id="IPR029026">
    <property type="entry name" value="tRNA_m1G_MTases_N"/>
</dbReference>
<dbReference type="InterPro" id="IPR013123">
    <property type="entry name" value="SpoU_subst-bd"/>
</dbReference>
<dbReference type="PANTHER" id="PTHR46429">
    <property type="entry name" value="23S RRNA (GUANOSINE-2'-O-)-METHYLTRANSFERASE RLMB"/>
    <property type="match status" value="1"/>
</dbReference>
<dbReference type="PANTHER" id="PTHR46429:SF1">
    <property type="entry name" value="23S RRNA (GUANOSINE-2'-O-)-METHYLTRANSFERASE RLMB"/>
    <property type="match status" value="1"/>
</dbReference>
<dbReference type="SMART" id="SM00967">
    <property type="entry name" value="SpoU_sub_bind"/>
    <property type="match status" value="1"/>
</dbReference>
<dbReference type="GO" id="GO:0008173">
    <property type="term" value="F:RNA methyltransferase activity"/>
    <property type="evidence" value="ECO:0007669"/>
    <property type="project" value="InterPro"/>
</dbReference>
<dbReference type="OrthoDB" id="9785673at2"/>
<evidence type="ECO:0000256" key="2">
    <source>
        <dbReference type="ARBA" id="ARBA00022603"/>
    </source>
</evidence>
<evidence type="ECO:0000259" key="4">
    <source>
        <dbReference type="SMART" id="SM00967"/>
    </source>
</evidence>
<dbReference type="Gene3D" id="3.30.1330.30">
    <property type="match status" value="1"/>
</dbReference>
<comment type="similarity">
    <text evidence="1">Belongs to the class IV-like SAM-binding methyltransferase superfamily. RNA methyltransferase TrmH family.</text>
</comment>
<evidence type="ECO:0000313" key="6">
    <source>
        <dbReference type="Proteomes" id="UP000035036"/>
    </source>
</evidence>
<dbReference type="SUPFAM" id="SSF75217">
    <property type="entry name" value="alpha/beta knot"/>
    <property type="match status" value="1"/>
</dbReference>
<keyword evidence="3 5" id="KW-0808">Transferase</keyword>
<protein>
    <submittedName>
        <fullName evidence="5">23S rRNA methyltransferase</fullName>
    </submittedName>
</protein>
<accession>A0A0B5FGJ4</accession>
<dbReference type="Proteomes" id="UP000035036">
    <property type="component" value="Chromosome"/>
</dbReference>
<feature type="domain" description="RNA 2-O ribose methyltransferase substrate binding" evidence="4">
    <location>
        <begin position="5"/>
        <end position="80"/>
    </location>
</feature>
<evidence type="ECO:0000256" key="1">
    <source>
        <dbReference type="ARBA" id="ARBA00007228"/>
    </source>
</evidence>
<dbReference type="NCBIfam" id="TIGR00186">
    <property type="entry name" value="rRNA_methyl_3"/>
    <property type="match status" value="1"/>
</dbReference>
<keyword evidence="6" id="KW-1185">Reference proteome</keyword>
<dbReference type="GO" id="GO:0003723">
    <property type="term" value="F:RNA binding"/>
    <property type="evidence" value="ECO:0007669"/>
    <property type="project" value="InterPro"/>
</dbReference>
<dbReference type="Pfam" id="PF08032">
    <property type="entry name" value="SpoU_sub_bind"/>
    <property type="match status" value="1"/>
</dbReference>
<organism evidence="5 6">
    <name type="scientific">Geoalkalibacter subterraneus</name>
    <dbReference type="NCBI Taxonomy" id="483547"/>
    <lineage>
        <taxon>Bacteria</taxon>
        <taxon>Pseudomonadati</taxon>
        <taxon>Thermodesulfobacteriota</taxon>
        <taxon>Desulfuromonadia</taxon>
        <taxon>Desulfuromonadales</taxon>
        <taxon>Geoalkalibacteraceae</taxon>
        <taxon>Geoalkalibacter</taxon>
    </lineage>
</organism>
<dbReference type="GO" id="GO:0032259">
    <property type="term" value="P:methylation"/>
    <property type="evidence" value="ECO:0007669"/>
    <property type="project" value="UniProtKB-KW"/>
</dbReference>
<dbReference type="FunFam" id="3.40.1280.10:FF:000008">
    <property type="entry name" value="Group 3 RNA methyltransferase TrmH"/>
    <property type="match status" value="1"/>
</dbReference>
<dbReference type="GO" id="GO:0005829">
    <property type="term" value="C:cytosol"/>
    <property type="evidence" value="ECO:0007669"/>
    <property type="project" value="TreeGrafter"/>
</dbReference>
<dbReference type="InterPro" id="IPR029028">
    <property type="entry name" value="Alpha/beta_knot_MTases"/>
</dbReference>
<dbReference type="SUPFAM" id="SSF55315">
    <property type="entry name" value="L30e-like"/>
    <property type="match status" value="1"/>
</dbReference>
<gene>
    <name evidence="5" type="ORF">GSUB_12765</name>
</gene>
<name>A0A0B5FGJ4_9BACT</name>
<dbReference type="InterPro" id="IPR001537">
    <property type="entry name" value="SpoU_MeTrfase"/>
</dbReference>
<sequence length="246" mass="26497">MSEEIIYGINPVDEALKGRRRKPLELFVARDSGPRVRGLADAARRRGVPVRDSDKSELERLAGNSRHQGAVLRIEPCSYVEIDDLLKIGRDRGEPAFLVALDGVTDPHNFGALLRSAAGAGCHGVICPRDNSAPVTGVVERAAAGALEHVALCRVVNLARTFDLLKKEGLWIYGLAGEADQSLYSIDFTSDLVLVVGSEGKGLRPNVRRHCDQLVSIPMQGGVGSLNVSVAGALSLFEVVRQRRKG</sequence>
<dbReference type="InterPro" id="IPR004441">
    <property type="entry name" value="rRNA_MeTrfase_TrmH"/>
</dbReference>
<dbReference type="CDD" id="cd18103">
    <property type="entry name" value="SpoU-like_RlmB"/>
    <property type="match status" value="1"/>
</dbReference>
<dbReference type="EMBL" id="CP010311">
    <property type="protein sequence ID" value="AJF07257.1"/>
    <property type="molecule type" value="Genomic_DNA"/>
</dbReference>
<proteinExistence type="inferred from homology"/>
<dbReference type="RefSeq" id="WP_040201115.1">
    <property type="nucleotide sequence ID" value="NZ_CP010311.1"/>
</dbReference>
<dbReference type="AlphaFoldDB" id="A0A0B5FGJ4"/>
<dbReference type="HOGENOM" id="CLU_021322_0_1_7"/>
<dbReference type="InterPro" id="IPR029064">
    <property type="entry name" value="Ribosomal_eL30-like_sf"/>
</dbReference>